<dbReference type="EMBL" id="CP038797">
    <property type="protein sequence ID" value="QIV79627.1"/>
    <property type="molecule type" value="Genomic_DNA"/>
</dbReference>
<name>A0A6H0S0Q8_9MYCO</name>
<evidence type="ECO:0000313" key="1">
    <source>
        <dbReference type="EMBL" id="QIV79627.1"/>
    </source>
</evidence>
<dbReference type="KEGG" id="mfre:EXE63_00865"/>
<geneLocation type="plasmid" evidence="1 2">
    <name>unnamed1</name>
</geneLocation>
<reference evidence="1 2" key="1">
    <citation type="submission" date="2019-04" db="EMBL/GenBank/DDBJ databases">
        <title>Draft, Whole-Genome Sequence of the Anthracene-degrading Mycobacterium frederiksbergense LB501T, Isolated from a Polycyclic Aromatic Hydrocarbon (PAH)-Contaminated Soil.</title>
        <authorList>
            <person name="Augelletti F."/>
        </authorList>
    </citation>
    <scope>NUCLEOTIDE SEQUENCE [LARGE SCALE GENOMIC DNA]</scope>
    <source>
        <strain evidence="1 2">LB 501T</strain>
        <plasmid evidence="1 2">unnamed1</plasmid>
    </source>
</reference>
<keyword evidence="2" id="KW-1185">Reference proteome</keyword>
<dbReference type="AlphaFoldDB" id="A0A6H0S0Q8"/>
<organism evidence="1 2">
    <name type="scientific">Mycolicibacterium frederiksbergense</name>
    <dbReference type="NCBI Taxonomy" id="117567"/>
    <lineage>
        <taxon>Bacteria</taxon>
        <taxon>Bacillati</taxon>
        <taxon>Actinomycetota</taxon>
        <taxon>Actinomycetes</taxon>
        <taxon>Mycobacteriales</taxon>
        <taxon>Mycobacteriaceae</taxon>
        <taxon>Mycolicibacterium</taxon>
    </lineage>
</organism>
<keyword evidence="1" id="KW-0614">Plasmid</keyword>
<proteinExistence type="predicted"/>
<gene>
    <name evidence="1" type="ORF">EXE63_00865</name>
</gene>
<evidence type="ECO:0000313" key="2">
    <source>
        <dbReference type="Proteomes" id="UP000501849"/>
    </source>
</evidence>
<sequence>MPTTRPRHFVTETDDLAEALDRAAERWPGLSRPQLLVRLALQGDRAAVEAREARRDRRLAAIAELSGSMSGVYGPGYLSDLREDWPS</sequence>
<dbReference type="Proteomes" id="UP000501849">
    <property type="component" value="Plasmid unnamed1"/>
</dbReference>
<protein>
    <submittedName>
        <fullName evidence="1">Uncharacterized protein</fullName>
    </submittedName>
</protein>
<accession>A0A6H0S0Q8</accession>